<dbReference type="PANTHER" id="PTHR14187:SF5">
    <property type="entry name" value="HEAT SHOCK 70 KDA PROTEIN 12A"/>
    <property type="match status" value="1"/>
</dbReference>
<dbReference type="InterPro" id="IPR043129">
    <property type="entry name" value="ATPase_NBD"/>
</dbReference>
<protein>
    <recommendedName>
        <fullName evidence="3">Heat shock 70 kDa protein 12A</fullName>
    </recommendedName>
</protein>
<accession>A0ABQ9FCH3</accession>
<name>A0ABQ9FCH3_TEGGR</name>
<evidence type="ECO:0000313" key="1">
    <source>
        <dbReference type="EMBL" id="KAJ8313975.1"/>
    </source>
</evidence>
<sequence>MSGVVCTTEDKIKGIEEVQQTQIKTETDKLPRRDDSSTISDDADDHFIVVAIDFGSRYSGYMYSFKSEFEKDPSKIIGKHWRYGSCDLVTAKTDTSVLLDSDQFVAFGYEAEEKYANKVTEIICSEDRMPDDLFLFRNFKMQLYERERVQRTFKLRNDRGQRISAMKVFSKAIAYLKNDAMKFLKEKAEISERDVLWVITIPAIWSGTVDVTVYEVQKDDTLNEIHAASGGAWGGENVNKAFMNIWQSILGKEKYKKFLTDYQDDVIFFRNGFESLKRQTNLHEGNENNRNYILLMPEYFKEEIGIESLKSELKEKHGDDIKIGRGKIFLSPKFLMELFQETIKSITEHVRGIFSRVNDVSRVIMVGGFSEAGVLKDKLKEEFPDKRFFIPDECNSAIMKGAVMYGFKNSYIGRRISRYSYGVSYRTVFDPEIHHPMHRSIVDGKQMCENVFKAFVHAGDNLVPGETRVKHTFRATTNPAIVELYASMNRNPVYITDACHIGDVEIYLQQFKHEREVEVTMHFGNTEINVSVVDTKTGQLEQSSIELLK</sequence>
<dbReference type="Gene3D" id="3.30.420.40">
    <property type="match status" value="1"/>
</dbReference>
<dbReference type="SUPFAM" id="SSF53067">
    <property type="entry name" value="Actin-like ATPase domain"/>
    <property type="match status" value="2"/>
</dbReference>
<gene>
    <name evidence="1" type="ORF">KUTeg_008536</name>
</gene>
<evidence type="ECO:0008006" key="3">
    <source>
        <dbReference type="Google" id="ProtNLM"/>
    </source>
</evidence>
<proteinExistence type="predicted"/>
<organism evidence="1 2">
    <name type="scientific">Tegillarca granosa</name>
    <name type="common">Malaysian cockle</name>
    <name type="synonym">Anadara granosa</name>
    <dbReference type="NCBI Taxonomy" id="220873"/>
    <lineage>
        <taxon>Eukaryota</taxon>
        <taxon>Metazoa</taxon>
        <taxon>Spiralia</taxon>
        <taxon>Lophotrochozoa</taxon>
        <taxon>Mollusca</taxon>
        <taxon>Bivalvia</taxon>
        <taxon>Autobranchia</taxon>
        <taxon>Pteriomorphia</taxon>
        <taxon>Arcoida</taxon>
        <taxon>Arcoidea</taxon>
        <taxon>Arcidae</taxon>
        <taxon>Tegillarca</taxon>
    </lineage>
</organism>
<dbReference type="PANTHER" id="PTHR14187">
    <property type="entry name" value="ALPHA KINASE/ELONGATION FACTOR 2 KINASE"/>
    <property type="match status" value="1"/>
</dbReference>
<evidence type="ECO:0000313" key="2">
    <source>
        <dbReference type="Proteomes" id="UP001217089"/>
    </source>
</evidence>
<comment type="caution">
    <text evidence="1">The sequence shown here is derived from an EMBL/GenBank/DDBJ whole genome shotgun (WGS) entry which is preliminary data.</text>
</comment>
<reference evidence="1 2" key="1">
    <citation type="submission" date="2022-12" db="EMBL/GenBank/DDBJ databases">
        <title>Chromosome-level genome of Tegillarca granosa.</title>
        <authorList>
            <person name="Kim J."/>
        </authorList>
    </citation>
    <scope>NUCLEOTIDE SEQUENCE [LARGE SCALE GENOMIC DNA]</scope>
    <source>
        <strain evidence="1">Teg-2019</strain>
        <tissue evidence="1">Adductor muscle</tissue>
    </source>
</reference>
<dbReference type="EMBL" id="JARBDR010000342">
    <property type="protein sequence ID" value="KAJ8313975.1"/>
    <property type="molecule type" value="Genomic_DNA"/>
</dbReference>
<keyword evidence="2" id="KW-1185">Reference proteome</keyword>
<dbReference type="Proteomes" id="UP001217089">
    <property type="component" value="Unassembled WGS sequence"/>
</dbReference>